<keyword evidence="2" id="KW-0488">Methylation</keyword>
<comment type="subcellular location">
    <subcellularLocation>
        <location evidence="1">Membrane</location>
        <topology evidence="1">Single-pass membrane protein</topology>
    </subcellularLocation>
</comment>
<dbReference type="Gene3D" id="3.30.700.10">
    <property type="entry name" value="Glycoprotein, Type 4 Pilin"/>
    <property type="match status" value="1"/>
</dbReference>
<evidence type="ECO:0000256" key="5">
    <source>
        <dbReference type="ARBA" id="ARBA00023136"/>
    </source>
</evidence>
<comment type="caution">
    <text evidence="7">The sequence shown here is derived from an EMBL/GenBank/DDBJ whole genome shotgun (WGS) entry which is preliminary data.</text>
</comment>
<keyword evidence="5 6" id="KW-0472">Membrane</keyword>
<dbReference type="InterPro" id="IPR045584">
    <property type="entry name" value="Pilin-like"/>
</dbReference>
<sequence>MRLKIRGGLQDNNKSAFTLIELLVVIAIIGILATVSIISLSNARAKSRDAKRAGDMKQVQTALEL</sequence>
<protein>
    <submittedName>
        <fullName evidence="7">Prepilin-type cleavage/methylation domain-containing protein</fullName>
    </submittedName>
</protein>
<evidence type="ECO:0000256" key="1">
    <source>
        <dbReference type="ARBA" id="ARBA00004167"/>
    </source>
</evidence>
<dbReference type="SUPFAM" id="SSF54523">
    <property type="entry name" value="Pili subunits"/>
    <property type="match status" value="1"/>
</dbReference>
<keyword evidence="3 6" id="KW-0812">Transmembrane</keyword>
<dbReference type="GO" id="GO:0015627">
    <property type="term" value="C:type II protein secretion system complex"/>
    <property type="evidence" value="ECO:0007669"/>
    <property type="project" value="InterPro"/>
</dbReference>
<dbReference type="NCBIfam" id="TIGR02532">
    <property type="entry name" value="IV_pilin_GFxxxE"/>
    <property type="match status" value="1"/>
</dbReference>
<dbReference type="InterPro" id="IPR000983">
    <property type="entry name" value="Bac_GSPG_pilin"/>
</dbReference>
<evidence type="ECO:0000313" key="7">
    <source>
        <dbReference type="EMBL" id="PIZ11594.1"/>
    </source>
</evidence>
<keyword evidence="4 6" id="KW-1133">Transmembrane helix</keyword>
<gene>
    <name evidence="7" type="ORF">COY54_00030</name>
</gene>
<evidence type="ECO:0000256" key="4">
    <source>
        <dbReference type="ARBA" id="ARBA00022989"/>
    </source>
</evidence>
<proteinExistence type="predicted"/>
<evidence type="ECO:0000256" key="3">
    <source>
        <dbReference type="ARBA" id="ARBA00022692"/>
    </source>
</evidence>
<feature type="transmembrane region" description="Helical" evidence="6">
    <location>
        <begin position="20"/>
        <end position="43"/>
    </location>
</feature>
<evidence type="ECO:0000313" key="8">
    <source>
        <dbReference type="Proteomes" id="UP000230105"/>
    </source>
</evidence>
<name>A0A2M7RYK7_9BACT</name>
<accession>A0A2M7RYK7</accession>
<dbReference type="AlphaFoldDB" id="A0A2M7RYK7"/>
<feature type="non-terminal residue" evidence="7">
    <location>
        <position position="65"/>
    </location>
</feature>
<organism evidence="7 8">
    <name type="scientific">Candidatus Falkowbacteria bacterium CG_4_10_14_0_8_um_filter_41_36</name>
    <dbReference type="NCBI Taxonomy" id="1974556"/>
    <lineage>
        <taxon>Bacteria</taxon>
        <taxon>Candidatus Falkowiibacteriota</taxon>
    </lineage>
</organism>
<evidence type="ECO:0000256" key="2">
    <source>
        <dbReference type="ARBA" id="ARBA00022481"/>
    </source>
</evidence>
<reference evidence="8" key="1">
    <citation type="submission" date="2017-09" db="EMBL/GenBank/DDBJ databases">
        <title>Depth-based differentiation of microbial function through sediment-hosted aquifers and enrichment of novel symbionts in the deep terrestrial subsurface.</title>
        <authorList>
            <person name="Probst A.J."/>
            <person name="Ladd B."/>
            <person name="Jarett J.K."/>
            <person name="Geller-Mcgrath D.E."/>
            <person name="Sieber C.M.K."/>
            <person name="Emerson J.B."/>
            <person name="Anantharaman K."/>
            <person name="Thomas B.C."/>
            <person name="Malmstrom R."/>
            <person name="Stieglmeier M."/>
            <person name="Klingl A."/>
            <person name="Woyke T."/>
            <person name="Ryan C.M."/>
            <person name="Banfield J.F."/>
        </authorList>
    </citation>
    <scope>NUCLEOTIDE SEQUENCE [LARGE SCALE GENOMIC DNA]</scope>
</reference>
<dbReference type="PRINTS" id="PR00813">
    <property type="entry name" value="BCTERIALGSPG"/>
</dbReference>
<dbReference type="PANTHER" id="PTHR30093">
    <property type="entry name" value="GENERAL SECRETION PATHWAY PROTEIN G"/>
    <property type="match status" value="1"/>
</dbReference>
<evidence type="ECO:0000256" key="6">
    <source>
        <dbReference type="SAM" id="Phobius"/>
    </source>
</evidence>
<dbReference type="PANTHER" id="PTHR30093:SF44">
    <property type="entry name" value="TYPE II SECRETION SYSTEM CORE PROTEIN G"/>
    <property type="match status" value="1"/>
</dbReference>
<dbReference type="Pfam" id="PF07963">
    <property type="entry name" value="N_methyl"/>
    <property type="match status" value="1"/>
</dbReference>
<dbReference type="Proteomes" id="UP000230105">
    <property type="component" value="Unassembled WGS sequence"/>
</dbReference>
<dbReference type="InterPro" id="IPR012902">
    <property type="entry name" value="N_methyl_site"/>
</dbReference>
<dbReference type="GO" id="GO:0015628">
    <property type="term" value="P:protein secretion by the type II secretion system"/>
    <property type="evidence" value="ECO:0007669"/>
    <property type="project" value="InterPro"/>
</dbReference>
<dbReference type="GO" id="GO:0016020">
    <property type="term" value="C:membrane"/>
    <property type="evidence" value="ECO:0007669"/>
    <property type="project" value="UniProtKB-SubCell"/>
</dbReference>
<dbReference type="EMBL" id="PFMP01000002">
    <property type="protein sequence ID" value="PIZ11594.1"/>
    <property type="molecule type" value="Genomic_DNA"/>
</dbReference>